<dbReference type="Proteomes" id="UP001209878">
    <property type="component" value="Unassembled WGS sequence"/>
</dbReference>
<dbReference type="EMBL" id="JAODUO010000067">
    <property type="protein sequence ID" value="KAK2190832.1"/>
    <property type="molecule type" value="Genomic_DNA"/>
</dbReference>
<dbReference type="PANTHER" id="PTHR33480">
    <property type="entry name" value="SET DOMAIN-CONTAINING PROTEIN-RELATED"/>
    <property type="match status" value="1"/>
</dbReference>
<evidence type="ECO:0000313" key="1">
    <source>
        <dbReference type="EMBL" id="KAK2190832.1"/>
    </source>
</evidence>
<keyword evidence="2" id="KW-1185">Reference proteome</keyword>
<gene>
    <name evidence="1" type="ORF">NP493_67g05016</name>
</gene>
<organism evidence="1 2">
    <name type="scientific">Ridgeia piscesae</name>
    <name type="common">Tubeworm</name>
    <dbReference type="NCBI Taxonomy" id="27915"/>
    <lineage>
        <taxon>Eukaryota</taxon>
        <taxon>Metazoa</taxon>
        <taxon>Spiralia</taxon>
        <taxon>Lophotrochozoa</taxon>
        <taxon>Annelida</taxon>
        <taxon>Polychaeta</taxon>
        <taxon>Sedentaria</taxon>
        <taxon>Canalipalpata</taxon>
        <taxon>Sabellida</taxon>
        <taxon>Siboglinidae</taxon>
        <taxon>Ridgeia</taxon>
    </lineage>
</organism>
<dbReference type="PANTHER" id="PTHR33480:SF1">
    <property type="entry name" value="TYR RECOMBINASE DOMAIN-CONTAINING PROTEIN"/>
    <property type="match status" value="1"/>
</dbReference>
<evidence type="ECO:0000313" key="2">
    <source>
        <dbReference type="Proteomes" id="UP001209878"/>
    </source>
</evidence>
<accession>A0AAD9PA75</accession>
<reference evidence="1" key="1">
    <citation type="journal article" date="2023" name="Mol. Biol. Evol.">
        <title>Third-Generation Sequencing Reveals the Adaptive Role of the Epigenome in Three Deep-Sea Polychaetes.</title>
        <authorList>
            <person name="Perez M."/>
            <person name="Aroh O."/>
            <person name="Sun Y."/>
            <person name="Lan Y."/>
            <person name="Juniper S.K."/>
            <person name="Young C.R."/>
            <person name="Angers B."/>
            <person name="Qian P.Y."/>
        </authorList>
    </citation>
    <scope>NUCLEOTIDE SEQUENCE</scope>
    <source>
        <strain evidence="1">R07B-5</strain>
    </source>
</reference>
<sequence>MPRTLPMALLGVNEDADFLNILSSFQDNAIGNTCRSDDTILLIGRHLWRKDRTKVDKHDEVRKSVMAEMRNLAALFVEFQKHEEDPHSSNAKVMFSREKWSILEEAVICLTTTATPQSPDAHLKYGLKNTLYYLMMKSADILQGEALTVKGVKERQRWMNCNTSSPF</sequence>
<dbReference type="AlphaFoldDB" id="A0AAD9PA75"/>
<comment type="caution">
    <text evidence="1">The sequence shown here is derived from an EMBL/GenBank/DDBJ whole genome shotgun (WGS) entry which is preliminary data.</text>
</comment>
<name>A0AAD9PA75_RIDPI</name>
<proteinExistence type="predicted"/>
<protein>
    <submittedName>
        <fullName evidence="1">Uncharacterized protein</fullName>
    </submittedName>
</protein>